<reference evidence="3" key="1">
    <citation type="journal article" date="2013" name="Genome Announc.">
        <title>Draft genome sequence of the basidiomycetous yeast-like fungus Pseudozyma hubeiensis SY62, which produces an abundant amount of the biosurfactant mannosylerythritol lipids.</title>
        <authorList>
            <person name="Konishi M."/>
            <person name="Hatada Y."/>
            <person name="Horiuchi J."/>
        </authorList>
    </citation>
    <scope>NUCLEOTIDE SEQUENCE [LARGE SCALE GENOMIC DNA]</scope>
    <source>
        <strain evidence="3">SY62</strain>
    </source>
</reference>
<evidence type="ECO:0000313" key="2">
    <source>
        <dbReference type="EMBL" id="GAC94370.1"/>
    </source>
</evidence>
<evidence type="ECO:0000313" key="3">
    <source>
        <dbReference type="Proteomes" id="UP000014071"/>
    </source>
</evidence>
<dbReference type="EMBL" id="DF238784">
    <property type="protein sequence ID" value="GAC94370.1"/>
    <property type="molecule type" value="Genomic_DNA"/>
</dbReference>
<dbReference type="HOGENOM" id="CLU_2639141_0_0_1"/>
<dbReference type="AlphaFoldDB" id="R9P8I0"/>
<protein>
    <submittedName>
        <fullName evidence="2">Uncharacterized protein</fullName>
    </submittedName>
</protein>
<dbReference type="RefSeq" id="XP_012187957.1">
    <property type="nucleotide sequence ID" value="XM_012332567.1"/>
</dbReference>
<sequence length="77" mass="8986">MYRVGQANRRDVSRLSLPQTGGHKTLTCRGRLGQHHSSVLSAWDPKWQPSVALWRTAMPCDILARQRSEWIYLRRLE</sequence>
<gene>
    <name evidence="2" type="ORF">PHSY_001941</name>
</gene>
<keyword evidence="3" id="KW-1185">Reference proteome</keyword>
<accession>R9P8I0</accession>
<name>R9P8I0_PSEHS</name>
<dbReference type="Proteomes" id="UP000014071">
    <property type="component" value="Unassembled WGS sequence"/>
</dbReference>
<evidence type="ECO:0000256" key="1">
    <source>
        <dbReference type="SAM" id="MobiDB-lite"/>
    </source>
</evidence>
<feature type="region of interest" description="Disordered" evidence="1">
    <location>
        <begin position="1"/>
        <end position="28"/>
    </location>
</feature>
<proteinExistence type="predicted"/>
<dbReference type="GeneID" id="24107236"/>
<organism evidence="2 3">
    <name type="scientific">Pseudozyma hubeiensis (strain SY62)</name>
    <name type="common">Yeast</name>
    <dbReference type="NCBI Taxonomy" id="1305764"/>
    <lineage>
        <taxon>Eukaryota</taxon>
        <taxon>Fungi</taxon>
        <taxon>Dikarya</taxon>
        <taxon>Basidiomycota</taxon>
        <taxon>Ustilaginomycotina</taxon>
        <taxon>Ustilaginomycetes</taxon>
        <taxon>Ustilaginales</taxon>
        <taxon>Ustilaginaceae</taxon>
        <taxon>Pseudozyma</taxon>
    </lineage>
</organism>